<organism evidence="2 3">
    <name type="scientific">Streptomyces phage Starbow</name>
    <dbReference type="NCBI Taxonomy" id="2283266"/>
    <lineage>
        <taxon>Viruses</taxon>
        <taxon>Duplodnaviria</taxon>
        <taxon>Heunggongvirae</taxon>
        <taxon>Uroviricota</taxon>
        <taxon>Caudoviricetes</taxon>
        <taxon>Stanwilliamsviridae</taxon>
        <taxon>Boydwoodruffvirinae</taxon>
        <taxon>Karimacvirus</taxon>
        <taxon>Karimacvirus karimac</taxon>
        <taxon>Streptomyces virus Karimac</taxon>
    </lineage>
</organism>
<dbReference type="EMBL" id="MH576964">
    <property type="protein sequence ID" value="AXH66679.1"/>
    <property type="molecule type" value="Genomic_DNA"/>
</dbReference>
<reference evidence="2 3" key="1">
    <citation type="submission" date="2018-07" db="EMBL/GenBank/DDBJ databases">
        <authorList>
            <person name="Boyd E.M."/>
            <person name="Barkley D.B."/>
            <person name="Naeem H."/>
            <person name="Vanhorne R."/>
            <person name="Nayek S."/>
            <person name="Layton S.R."/>
            <person name="Hughes L.E."/>
            <person name="Garlena R.A."/>
            <person name="Russell D.A."/>
            <person name="Pope W.H."/>
            <person name="Jacobs-Sera D."/>
            <person name="Hatfull G.F."/>
        </authorList>
    </citation>
    <scope>NUCLEOTIDE SEQUENCE [LARGE SCALE GENOMIC DNA]</scope>
</reference>
<protein>
    <submittedName>
        <fullName evidence="2">SprT-like protease</fullName>
    </submittedName>
</protein>
<dbReference type="Pfam" id="PF10263">
    <property type="entry name" value="SprT-like"/>
    <property type="match status" value="1"/>
</dbReference>
<dbReference type="GO" id="GO:0006508">
    <property type="term" value="P:proteolysis"/>
    <property type="evidence" value="ECO:0007669"/>
    <property type="project" value="UniProtKB-KW"/>
</dbReference>
<evidence type="ECO:0000313" key="2">
    <source>
        <dbReference type="EMBL" id="AXH66679.1"/>
    </source>
</evidence>
<dbReference type="GO" id="GO:0008233">
    <property type="term" value="F:peptidase activity"/>
    <property type="evidence" value="ECO:0007669"/>
    <property type="project" value="UniProtKB-KW"/>
</dbReference>
<proteinExistence type="predicted"/>
<keyword evidence="2" id="KW-0645">Protease</keyword>
<dbReference type="GO" id="GO:0006950">
    <property type="term" value="P:response to stress"/>
    <property type="evidence" value="ECO:0007669"/>
    <property type="project" value="UniProtKB-ARBA"/>
</dbReference>
<gene>
    <name evidence="2" type="primary">213</name>
    <name evidence="2" type="ORF">SEA_STARBOW_213</name>
</gene>
<name>A0A345M858_9CAUD</name>
<dbReference type="Proteomes" id="UP000259040">
    <property type="component" value="Segment"/>
</dbReference>
<accession>A0A345M858</accession>
<evidence type="ECO:0000313" key="3">
    <source>
        <dbReference type="Proteomes" id="UP000259040"/>
    </source>
</evidence>
<feature type="domain" description="SprT-like" evidence="1">
    <location>
        <begin position="22"/>
        <end position="97"/>
    </location>
</feature>
<sequence length="145" mass="16574">MNLIRAERLARDLMWEYDLFSRGWDFGWNRMVKTYGTTYHIQKMIKLSKTCTPNLTEDQVDNVIRHEIAHALVGPGHGHNAIWRAKAIEIGCTGNTCENYTPATPKWKAVCPAGHTAGTRYRRPARGRVLVCATHKKRVDWIVNA</sequence>
<keyword evidence="2" id="KW-0378">Hydrolase</keyword>
<evidence type="ECO:0000259" key="1">
    <source>
        <dbReference type="Pfam" id="PF10263"/>
    </source>
</evidence>
<dbReference type="InterPro" id="IPR006640">
    <property type="entry name" value="SprT-like_domain"/>
</dbReference>